<feature type="disulfide bond" evidence="9">
    <location>
        <begin position="76"/>
        <end position="140"/>
    </location>
</feature>
<comment type="caution">
    <text evidence="11">The sequence shown here is derived from an EMBL/GenBank/DDBJ whole genome shotgun (WGS) entry which is preliminary data.</text>
</comment>
<dbReference type="Proteomes" id="UP000588334">
    <property type="component" value="Unassembled WGS sequence"/>
</dbReference>
<evidence type="ECO:0000256" key="5">
    <source>
        <dbReference type="ARBA" id="ARBA00023180"/>
    </source>
</evidence>
<evidence type="ECO:0000313" key="12">
    <source>
        <dbReference type="Proteomes" id="UP000588334"/>
    </source>
</evidence>
<keyword evidence="1" id="KW-0732">Signal</keyword>
<evidence type="ECO:0000256" key="7">
    <source>
        <dbReference type="ARBA" id="ARBA00064153"/>
    </source>
</evidence>
<comment type="subunit">
    <text evidence="7">Interacts with LGALS1 and laminin.</text>
</comment>
<dbReference type="PROSITE" id="PS00420">
    <property type="entry name" value="SRCR_1"/>
    <property type="match status" value="1"/>
</dbReference>
<keyword evidence="2" id="KW-0677">Repeat</keyword>
<name>A0A7K8WFV8_9FURN</name>
<keyword evidence="3 9" id="KW-1015">Disulfide bond</keyword>
<evidence type="ECO:0000256" key="6">
    <source>
        <dbReference type="ARBA" id="ARBA00058074"/>
    </source>
</evidence>
<dbReference type="PRINTS" id="PR00258">
    <property type="entry name" value="SPERACTRCPTR"/>
</dbReference>
<evidence type="ECO:0000256" key="9">
    <source>
        <dbReference type="PROSITE-ProRule" id="PRU00196"/>
    </source>
</evidence>
<feature type="non-terminal residue" evidence="11">
    <location>
        <position position="151"/>
    </location>
</feature>
<dbReference type="Gene3D" id="3.10.250.10">
    <property type="entry name" value="SRCR-like domain"/>
    <property type="match status" value="2"/>
</dbReference>
<reference evidence="11 12" key="1">
    <citation type="submission" date="2019-09" db="EMBL/GenBank/DDBJ databases">
        <title>Bird 10,000 Genomes (B10K) Project - Family phase.</title>
        <authorList>
            <person name="Zhang G."/>
        </authorList>
    </citation>
    <scope>NUCLEOTIDE SEQUENCE [LARGE SCALE GENOMIC DNA]</scope>
    <source>
        <strain evidence="11">B10K-DU-001-03</strain>
        <tissue evidence="11">Muscle</tissue>
    </source>
</reference>
<dbReference type="GO" id="GO:0016020">
    <property type="term" value="C:membrane"/>
    <property type="evidence" value="ECO:0007669"/>
    <property type="project" value="InterPro"/>
</dbReference>
<evidence type="ECO:0000256" key="4">
    <source>
        <dbReference type="ARBA" id="ARBA00023170"/>
    </source>
</evidence>
<feature type="domain" description="SRCR" evidence="10">
    <location>
        <begin position="1"/>
        <end position="41"/>
    </location>
</feature>
<dbReference type="SMART" id="SM00202">
    <property type="entry name" value="SR"/>
    <property type="match status" value="1"/>
</dbReference>
<dbReference type="PANTHER" id="PTHR19331">
    <property type="entry name" value="SCAVENGER RECEPTOR DOMAIN-CONTAINING"/>
    <property type="match status" value="1"/>
</dbReference>
<dbReference type="PROSITE" id="PS50287">
    <property type="entry name" value="SRCR_2"/>
    <property type="match status" value="2"/>
</dbReference>
<comment type="function">
    <text evidence="6">Binds to extracellular matrix proteins. Binds to pathogen-associated molecular patterns (PAMPs) present on the cell walls of Gram-positive and Gram-negative bacteria and fungi, behaving as a pattern recognition receptor (PRR). Induces bacterial and fungal aggregation and subsequent inhibition of PAMP-induced cytokine release. Does not possess intrinsic bactericidal activity. May play a role in the innate defense and homeostasis of certain epithelial surfaces.</text>
</comment>
<dbReference type="Pfam" id="PF00530">
    <property type="entry name" value="SRCR"/>
    <property type="match status" value="2"/>
</dbReference>
<dbReference type="PANTHER" id="PTHR19331:SF487">
    <property type="entry name" value="SOLUBLE SCAVENGER RECEPTOR CYSTEINE-RICH DOMAIN-CONTAINING PROTEIN SSC5D"/>
    <property type="match status" value="1"/>
</dbReference>
<dbReference type="FunFam" id="3.10.250.10:FF:000007">
    <property type="entry name" value="Soluble scavenger receptor cysteine-rich domain-containing protein SSC5D"/>
    <property type="match status" value="1"/>
</dbReference>
<feature type="disulfide bond" evidence="9">
    <location>
        <begin position="120"/>
        <end position="130"/>
    </location>
</feature>
<dbReference type="InterPro" id="IPR036772">
    <property type="entry name" value="SRCR-like_dom_sf"/>
</dbReference>
<evidence type="ECO:0000256" key="3">
    <source>
        <dbReference type="ARBA" id="ARBA00023157"/>
    </source>
</evidence>
<feature type="disulfide bond" evidence="9">
    <location>
        <begin position="89"/>
        <end position="150"/>
    </location>
</feature>
<feature type="non-terminal residue" evidence="11">
    <location>
        <position position="1"/>
    </location>
</feature>
<keyword evidence="12" id="KW-1185">Reference proteome</keyword>
<dbReference type="OrthoDB" id="536948at2759"/>
<keyword evidence="5" id="KW-0325">Glycoprotein</keyword>
<protein>
    <recommendedName>
        <fullName evidence="8">Soluble scavenger receptor cysteine-rich domain-containing protein SSC5D</fullName>
    </recommendedName>
</protein>
<feature type="domain" description="SRCR" evidence="10">
    <location>
        <begin position="51"/>
        <end position="151"/>
    </location>
</feature>
<evidence type="ECO:0000259" key="10">
    <source>
        <dbReference type="PROSITE" id="PS50287"/>
    </source>
</evidence>
<evidence type="ECO:0000256" key="8">
    <source>
        <dbReference type="ARBA" id="ARBA00069168"/>
    </source>
</evidence>
<dbReference type="InterPro" id="IPR001190">
    <property type="entry name" value="SRCR"/>
</dbReference>
<keyword evidence="4" id="KW-0675">Receptor</keyword>
<feature type="disulfide bond" evidence="9">
    <location>
        <begin position="10"/>
        <end position="20"/>
    </location>
</feature>
<organism evidence="11 12">
    <name type="scientific">Sclerurus mexicanus</name>
    <name type="common">tawny-throated leaftosser</name>
    <dbReference type="NCBI Taxonomy" id="265632"/>
    <lineage>
        <taxon>Eukaryota</taxon>
        <taxon>Metazoa</taxon>
        <taxon>Chordata</taxon>
        <taxon>Craniata</taxon>
        <taxon>Vertebrata</taxon>
        <taxon>Euteleostomi</taxon>
        <taxon>Archelosauria</taxon>
        <taxon>Archosauria</taxon>
        <taxon>Dinosauria</taxon>
        <taxon>Saurischia</taxon>
        <taxon>Theropoda</taxon>
        <taxon>Coelurosauria</taxon>
        <taxon>Aves</taxon>
        <taxon>Neognathae</taxon>
        <taxon>Neoaves</taxon>
        <taxon>Telluraves</taxon>
        <taxon>Australaves</taxon>
        <taxon>Passeriformes</taxon>
        <taxon>Furnariidae</taxon>
        <taxon>Sclerurus</taxon>
    </lineage>
</organism>
<accession>A0A7K8WFV8</accession>
<gene>
    <name evidence="11" type="primary">Dmbt1_2</name>
    <name evidence="11" type="ORF">SCLMEX_R14805</name>
</gene>
<dbReference type="AlphaFoldDB" id="A0A7K8WFV8"/>
<comment type="caution">
    <text evidence="9">Lacks conserved residue(s) required for the propagation of feature annotation.</text>
</comment>
<evidence type="ECO:0000256" key="2">
    <source>
        <dbReference type="ARBA" id="ARBA00022737"/>
    </source>
</evidence>
<evidence type="ECO:0000256" key="1">
    <source>
        <dbReference type="ARBA" id="ARBA00022729"/>
    </source>
</evidence>
<sequence length="151" mass="16308">GQVWLEQVSCRGSERSLRECQSGRWTQHTCEGGAHAGVVCSDSLTPEPPHLRLANGSHRCAGRVELLHLARWGGVCAHGWSREASQVTCRYLGCGTALEPPGEADFGRAPGQVWLEQVSCRGSERSLRECQSGRWTQHTCEGGAHAGVVCS</sequence>
<dbReference type="EMBL" id="VWZF01003954">
    <property type="protein sequence ID" value="NXF77676.1"/>
    <property type="molecule type" value="Genomic_DNA"/>
</dbReference>
<dbReference type="SUPFAM" id="SSF56487">
    <property type="entry name" value="SRCR-like"/>
    <property type="match status" value="2"/>
</dbReference>
<evidence type="ECO:0000313" key="11">
    <source>
        <dbReference type="EMBL" id="NXF77676.1"/>
    </source>
</evidence>
<proteinExistence type="predicted"/>